<dbReference type="AlphaFoldDB" id="X1M2G2"/>
<sequence length="85" mass="9743">MQKQWATCMPEILSTEVWTITLTGHLSSAGSLFELYPLRALNKSSQRFSVFQKMNDLLTGDLDMENSHQAANAMMTKMTQWEEEL</sequence>
<reference evidence="1" key="1">
    <citation type="journal article" date="2014" name="Front. Microbiol.">
        <title>High frequency of phylogenetically diverse reductive dehalogenase-homologous genes in deep subseafloor sedimentary metagenomes.</title>
        <authorList>
            <person name="Kawai M."/>
            <person name="Futagami T."/>
            <person name="Toyoda A."/>
            <person name="Takaki Y."/>
            <person name="Nishi S."/>
            <person name="Hori S."/>
            <person name="Arai W."/>
            <person name="Tsubouchi T."/>
            <person name="Morono Y."/>
            <person name="Uchiyama I."/>
            <person name="Ito T."/>
            <person name="Fujiyama A."/>
            <person name="Inagaki F."/>
            <person name="Takami H."/>
        </authorList>
    </citation>
    <scope>NUCLEOTIDE SEQUENCE</scope>
    <source>
        <strain evidence="1">Expedition CK06-06</strain>
    </source>
</reference>
<protein>
    <submittedName>
        <fullName evidence="1">Uncharacterized protein</fullName>
    </submittedName>
</protein>
<dbReference type="EMBL" id="BARV01003572">
    <property type="protein sequence ID" value="GAI08860.1"/>
    <property type="molecule type" value="Genomic_DNA"/>
</dbReference>
<proteinExistence type="predicted"/>
<evidence type="ECO:0000313" key="1">
    <source>
        <dbReference type="EMBL" id="GAI08860.1"/>
    </source>
</evidence>
<name>X1M2G2_9ZZZZ</name>
<comment type="caution">
    <text evidence="1">The sequence shown here is derived from an EMBL/GenBank/DDBJ whole genome shotgun (WGS) entry which is preliminary data.</text>
</comment>
<gene>
    <name evidence="1" type="ORF">S06H3_08460</name>
</gene>
<organism evidence="1">
    <name type="scientific">marine sediment metagenome</name>
    <dbReference type="NCBI Taxonomy" id="412755"/>
    <lineage>
        <taxon>unclassified sequences</taxon>
        <taxon>metagenomes</taxon>
        <taxon>ecological metagenomes</taxon>
    </lineage>
</organism>
<accession>X1M2G2</accession>